<feature type="compositionally biased region" description="Basic and acidic residues" evidence="1">
    <location>
        <begin position="55"/>
        <end position="74"/>
    </location>
</feature>
<feature type="compositionally biased region" description="Acidic residues" evidence="1">
    <location>
        <begin position="75"/>
        <end position="84"/>
    </location>
</feature>
<feature type="non-terminal residue" evidence="2">
    <location>
        <position position="1"/>
    </location>
</feature>
<evidence type="ECO:0000256" key="1">
    <source>
        <dbReference type="SAM" id="MobiDB-lite"/>
    </source>
</evidence>
<dbReference type="EMBL" id="CAXAMM010040138">
    <property type="protein sequence ID" value="CAK9091332.1"/>
    <property type="molecule type" value="Genomic_DNA"/>
</dbReference>
<protein>
    <submittedName>
        <fullName evidence="2">Uncharacterized protein</fullName>
    </submittedName>
</protein>
<gene>
    <name evidence="2" type="ORF">SCF082_LOCUS43032</name>
</gene>
<keyword evidence="3" id="KW-1185">Reference proteome</keyword>
<comment type="caution">
    <text evidence="2">The sequence shown here is derived from an EMBL/GenBank/DDBJ whole genome shotgun (WGS) entry which is preliminary data.</text>
</comment>
<evidence type="ECO:0000313" key="2">
    <source>
        <dbReference type="EMBL" id="CAK9091332.1"/>
    </source>
</evidence>
<organism evidence="2 3">
    <name type="scientific">Durusdinium trenchii</name>
    <dbReference type="NCBI Taxonomy" id="1381693"/>
    <lineage>
        <taxon>Eukaryota</taxon>
        <taxon>Sar</taxon>
        <taxon>Alveolata</taxon>
        <taxon>Dinophyceae</taxon>
        <taxon>Suessiales</taxon>
        <taxon>Symbiodiniaceae</taxon>
        <taxon>Durusdinium</taxon>
    </lineage>
</organism>
<name>A0ABP0QST1_9DINO</name>
<evidence type="ECO:0000313" key="3">
    <source>
        <dbReference type="Proteomes" id="UP001642464"/>
    </source>
</evidence>
<reference evidence="2 3" key="1">
    <citation type="submission" date="2024-02" db="EMBL/GenBank/DDBJ databases">
        <authorList>
            <person name="Chen Y."/>
            <person name="Shah S."/>
            <person name="Dougan E. K."/>
            <person name="Thang M."/>
            <person name="Chan C."/>
        </authorList>
    </citation>
    <scope>NUCLEOTIDE SEQUENCE [LARGE SCALE GENOMIC DNA]</scope>
</reference>
<sequence length="144" mass="16084">STHRFVFARLQREICFCPMGCGASQKYEVSENTQLSALDDTPEMSRSSSQGGLRRSKEEFRCDAKYRVNDREGPEEPWEGDPGDSDLVKAVAAANDDKLLLKYAQRESEGCRVRRGGRVFAPSGGELQYTSYTSDSEDFAPNRA</sequence>
<feature type="region of interest" description="Disordered" evidence="1">
    <location>
        <begin position="122"/>
        <end position="144"/>
    </location>
</feature>
<proteinExistence type="predicted"/>
<feature type="region of interest" description="Disordered" evidence="1">
    <location>
        <begin position="34"/>
        <end position="86"/>
    </location>
</feature>
<accession>A0ABP0QST1</accession>
<feature type="non-terminal residue" evidence="2">
    <location>
        <position position="144"/>
    </location>
</feature>
<dbReference type="Proteomes" id="UP001642464">
    <property type="component" value="Unassembled WGS sequence"/>
</dbReference>